<evidence type="ECO:0000256" key="10">
    <source>
        <dbReference type="ARBA" id="ARBA00023180"/>
    </source>
</evidence>
<keyword evidence="3" id="KW-0812">Transmembrane</keyword>
<comment type="subcellular location">
    <subcellularLocation>
        <location evidence="2">Golgi apparatus membrane</location>
        <topology evidence="2">Single-pass type II membrane protein</topology>
    </subcellularLocation>
    <subcellularLocation>
        <location evidence="12">Golgi apparatus</location>
        <location evidence="12">Golgi stack membrane</location>
    </subcellularLocation>
</comment>
<keyword evidence="8" id="KW-0333">Golgi apparatus</keyword>
<comment type="caution">
    <text evidence="14">The sequence shown here is derived from an EMBL/GenBank/DDBJ whole genome shotgun (WGS) entry which is preliminary data.</text>
</comment>
<evidence type="ECO:0000256" key="11">
    <source>
        <dbReference type="ARBA" id="ARBA00023239"/>
    </source>
</evidence>
<evidence type="ECO:0000256" key="4">
    <source>
        <dbReference type="ARBA" id="ARBA00022793"/>
    </source>
</evidence>
<keyword evidence="11 14" id="KW-0456">Lyase</keyword>
<dbReference type="Proteomes" id="UP000569329">
    <property type="component" value="Unassembled WGS sequence"/>
</dbReference>
<dbReference type="Gene3D" id="3.40.50.720">
    <property type="entry name" value="NAD(P)-binding Rossmann-like Domain"/>
    <property type="match status" value="1"/>
</dbReference>
<dbReference type="GO" id="GO:0070403">
    <property type="term" value="F:NAD+ binding"/>
    <property type="evidence" value="ECO:0007669"/>
    <property type="project" value="InterPro"/>
</dbReference>
<feature type="domain" description="NAD-dependent epimerase/dehydratase" evidence="13">
    <location>
        <begin position="9"/>
        <end position="243"/>
    </location>
</feature>
<dbReference type="GO" id="GO:0042732">
    <property type="term" value="P:D-xylose metabolic process"/>
    <property type="evidence" value="ECO:0007669"/>
    <property type="project" value="InterPro"/>
</dbReference>
<reference evidence="14 15" key="1">
    <citation type="submission" date="2020-07" db="EMBL/GenBank/DDBJ databases">
        <title>Sequencing the genomes of 1000 actinobacteria strains.</title>
        <authorList>
            <person name="Klenk H.-P."/>
        </authorList>
    </citation>
    <scope>NUCLEOTIDE SEQUENCE [LARGE SCALE GENOMIC DNA]</scope>
    <source>
        <strain evidence="14 15">DSM 45975</strain>
    </source>
</reference>
<name>A0A839DUW8_9PSEU</name>
<keyword evidence="7" id="KW-0520">NAD</keyword>
<keyword evidence="5" id="KW-0735">Signal-anchor</keyword>
<keyword evidence="6" id="KW-1133">Transmembrane helix</keyword>
<organism evidence="14 15">
    <name type="scientific">Halosaccharopolyspora lacisalsi</name>
    <dbReference type="NCBI Taxonomy" id="1000566"/>
    <lineage>
        <taxon>Bacteria</taxon>
        <taxon>Bacillati</taxon>
        <taxon>Actinomycetota</taxon>
        <taxon>Actinomycetes</taxon>
        <taxon>Pseudonocardiales</taxon>
        <taxon>Pseudonocardiaceae</taxon>
        <taxon>Halosaccharopolyspora</taxon>
    </lineage>
</organism>
<dbReference type="EC" id="4.2.1.46" evidence="14"/>
<evidence type="ECO:0000256" key="3">
    <source>
        <dbReference type="ARBA" id="ARBA00022692"/>
    </source>
</evidence>
<evidence type="ECO:0000256" key="9">
    <source>
        <dbReference type="ARBA" id="ARBA00023136"/>
    </source>
</evidence>
<evidence type="ECO:0000256" key="1">
    <source>
        <dbReference type="ARBA" id="ARBA00001911"/>
    </source>
</evidence>
<evidence type="ECO:0000256" key="5">
    <source>
        <dbReference type="ARBA" id="ARBA00022968"/>
    </source>
</evidence>
<dbReference type="RefSeq" id="WP_328796032.1">
    <property type="nucleotide sequence ID" value="NZ_JACGWZ010000002.1"/>
</dbReference>
<dbReference type="GO" id="GO:0048040">
    <property type="term" value="F:UDP-glucuronate decarboxylase activity"/>
    <property type="evidence" value="ECO:0007669"/>
    <property type="project" value="TreeGrafter"/>
</dbReference>
<keyword evidence="4" id="KW-0210">Decarboxylase</keyword>
<evidence type="ECO:0000313" key="14">
    <source>
        <dbReference type="EMBL" id="MBA8824843.1"/>
    </source>
</evidence>
<dbReference type="UniPathway" id="UPA00796">
    <property type="reaction ID" value="UER00771"/>
</dbReference>
<evidence type="ECO:0000313" key="15">
    <source>
        <dbReference type="Proteomes" id="UP000569329"/>
    </source>
</evidence>
<keyword evidence="15" id="KW-1185">Reference proteome</keyword>
<protein>
    <submittedName>
        <fullName evidence="14">dTDP-glucose 4,6-dehydratase</fullName>
        <ecNumber evidence="14">4.2.1.46</ecNumber>
    </submittedName>
</protein>
<dbReference type="InterPro" id="IPR036291">
    <property type="entry name" value="NAD(P)-bd_dom_sf"/>
</dbReference>
<evidence type="ECO:0000256" key="6">
    <source>
        <dbReference type="ARBA" id="ARBA00022989"/>
    </source>
</evidence>
<evidence type="ECO:0000256" key="8">
    <source>
        <dbReference type="ARBA" id="ARBA00023034"/>
    </source>
</evidence>
<dbReference type="Pfam" id="PF01370">
    <property type="entry name" value="Epimerase"/>
    <property type="match status" value="1"/>
</dbReference>
<dbReference type="GO" id="GO:0033320">
    <property type="term" value="P:UDP-D-xylose biosynthetic process"/>
    <property type="evidence" value="ECO:0007669"/>
    <property type="project" value="UniProtKB-UniPathway"/>
</dbReference>
<evidence type="ECO:0000256" key="2">
    <source>
        <dbReference type="ARBA" id="ARBA00004323"/>
    </source>
</evidence>
<evidence type="ECO:0000259" key="13">
    <source>
        <dbReference type="Pfam" id="PF01370"/>
    </source>
</evidence>
<keyword evidence="9" id="KW-0472">Membrane</keyword>
<dbReference type="PANTHER" id="PTHR43078:SF6">
    <property type="entry name" value="UDP-GLUCURONIC ACID DECARBOXYLASE 1"/>
    <property type="match status" value="1"/>
</dbReference>
<dbReference type="GO" id="GO:0005737">
    <property type="term" value="C:cytoplasm"/>
    <property type="evidence" value="ECO:0007669"/>
    <property type="project" value="TreeGrafter"/>
</dbReference>
<dbReference type="InterPro" id="IPR044516">
    <property type="entry name" value="UXS-like"/>
</dbReference>
<dbReference type="PANTHER" id="PTHR43078">
    <property type="entry name" value="UDP-GLUCURONIC ACID DECARBOXYLASE-RELATED"/>
    <property type="match status" value="1"/>
</dbReference>
<keyword evidence="10" id="KW-0325">Glycoprotein</keyword>
<dbReference type="InterPro" id="IPR001509">
    <property type="entry name" value="Epimerase_deHydtase"/>
</dbReference>
<comment type="cofactor">
    <cofactor evidence="1">
        <name>NAD(+)</name>
        <dbReference type="ChEBI" id="CHEBI:57540"/>
    </cofactor>
</comment>
<dbReference type="SUPFAM" id="SSF51735">
    <property type="entry name" value="NAD(P)-binding Rossmann-fold domains"/>
    <property type="match status" value="1"/>
</dbReference>
<accession>A0A839DUW8</accession>
<dbReference type="GO" id="GO:0008460">
    <property type="term" value="F:dTDP-glucose 4,6-dehydratase activity"/>
    <property type="evidence" value="ECO:0007669"/>
    <property type="project" value="UniProtKB-EC"/>
</dbReference>
<dbReference type="AlphaFoldDB" id="A0A839DUW8"/>
<proteinExistence type="predicted"/>
<sequence length="338" mass="36516">MSNGFRRAVVTGGAGFLGSHLCRELVTEGTAVVCVDNLSTGSPENIASLRGHALFEFVHGDVTELPDIGGDFDLVMHLASPASPLDYARLAVETLEAGGLGTMRVLALALRCRARFVLASTSEIYGDPQQHPQSESYWGHVNPIGPRSVYDEAKRYAEALTSAYHRHRGLDAGIARIFNSYGPHMRADDGRMVPTFVRQALDEQALTVTGTGEQTRSLCYVADTVGGLLALAHTDHPGPVNLGNPDEFRVLQLAELIRDLAGSGSPISHVAGVTDDPRRRCPDITLARRELGWYPEFRAAEGLRRTIAWFSGVLNTDLVTPTPSGRVESALRDLDSTS</sequence>
<evidence type="ECO:0000256" key="12">
    <source>
        <dbReference type="ARBA" id="ARBA00037859"/>
    </source>
</evidence>
<gene>
    <name evidence="14" type="ORF">FHX42_002190</name>
</gene>
<dbReference type="EMBL" id="JACGWZ010000002">
    <property type="protein sequence ID" value="MBA8824843.1"/>
    <property type="molecule type" value="Genomic_DNA"/>
</dbReference>
<dbReference type="FunFam" id="3.40.50.720:FF:000065">
    <property type="entry name" value="UDP-glucuronic acid decarboxylase 1"/>
    <property type="match status" value="1"/>
</dbReference>
<dbReference type="Gene3D" id="3.90.25.10">
    <property type="entry name" value="UDP-galactose 4-epimerase, domain 1"/>
    <property type="match status" value="1"/>
</dbReference>
<evidence type="ECO:0000256" key="7">
    <source>
        <dbReference type="ARBA" id="ARBA00023027"/>
    </source>
</evidence>